<dbReference type="EMBL" id="FNRJ01000001">
    <property type="protein sequence ID" value="SDZ92932.1"/>
    <property type="molecule type" value="Genomic_DNA"/>
</dbReference>
<dbReference type="InterPro" id="IPR032710">
    <property type="entry name" value="NTF2-like_dom_sf"/>
</dbReference>
<dbReference type="GO" id="GO:0016853">
    <property type="term" value="F:isomerase activity"/>
    <property type="evidence" value="ECO:0007669"/>
    <property type="project" value="UniProtKB-KW"/>
</dbReference>
<keyword evidence="3" id="KW-1185">Reference proteome</keyword>
<keyword evidence="2" id="KW-0413">Isomerase</keyword>
<accession>A0A1H3X2S3</accession>
<evidence type="ECO:0000313" key="2">
    <source>
        <dbReference type="EMBL" id="SDZ92932.1"/>
    </source>
</evidence>
<gene>
    <name evidence="2" type="ORF">SAMN02745729_1013</name>
</gene>
<reference evidence="3" key="1">
    <citation type="submission" date="2016-10" db="EMBL/GenBank/DDBJ databases">
        <authorList>
            <person name="Varghese N."/>
            <person name="Submissions S."/>
        </authorList>
    </citation>
    <scope>NUCLEOTIDE SEQUENCE [LARGE SCALE GENOMIC DNA]</scope>
    <source>
        <strain evidence="3">DSM 11526</strain>
    </source>
</reference>
<sequence>MDFEMSEVVSRLIQLESGRDVAEVMHRYMSLCDYLDEGVDIEPLIDLFTRDAIWEGRGKRYAATFGRREGREAIRDMFVKYTLPPAHFALNVHFLTSEKVNVQSETEAEGTWVLLQTATFTDGRSQLSSALLNVRFRREDGRWKIAHFCTTSRFNRPVQTPWDNPQPLPVPEE</sequence>
<dbReference type="Pfam" id="PF13577">
    <property type="entry name" value="SnoaL_4"/>
    <property type="match status" value="1"/>
</dbReference>
<evidence type="ECO:0000313" key="3">
    <source>
        <dbReference type="Proteomes" id="UP000242469"/>
    </source>
</evidence>
<dbReference type="AlphaFoldDB" id="A0A1H3X2S3"/>
<organism evidence="2 3">
    <name type="scientific">Marinobacterium iners DSM 11526</name>
    <dbReference type="NCBI Taxonomy" id="1122198"/>
    <lineage>
        <taxon>Bacteria</taxon>
        <taxon>Pseudomonadati</taxon>
        <taxon>Pseudomonadota</taxon>
        <taxon>Gammaproteobacteria</taxon>
        <taxon>Oceanospirillales</taxon>
        <taxon>Oceanospirillaceae</taxon>
        <taxon>Marinobacterium</taxon>
    </lineage>
</organism>
<dbReference type="Proteomes" id="UP000242469">
    <property type="component" value="Unassembled WGS sequence"/>
</dbReference>
<dbReference type="STRING" id="1122198.SAMN02745729_1013"/>
<evidence type="ECO:0000259" key="1">
    <source>
        <dbReference type="Pfam" id="PF13577"/>
    </source>
</evidence>
<protein>
    <submittedName>
        <fullName evidence="2">Ketosteroid isomerase homolog</fullName>
    </submittedName>
</protein>
<dbReference type="Gene3D" id="3.10.450.50">
    <property type="match status" value="1"/>
</dbReference>
<feature type="domain" description="SnoaL-like" evidence="1">
    <location>
        <begin position="15"/>
        <end position="147"/>
    </location>
</feature>
<dbReference type="InterPro" id="IPR037401">
    <property type="entry name" value="SnoaL-like"/>
</dbReference>
<dbReference type="SUPFAM" id="SSF54427">
    <property type="entry name" value="NTF2-like"/>
    <property type="match status" value="1"/>
</dbReference>
<proteinExistence type="predicted"/>
<name>A0A1H3X2S3_9GAMM</name>